<comment type="caution">
    <text evidence="3">The sequence shown here is derived from an EMBL/GenBank/DDBJ whole genome shotgun (WGS) entry which is preliminary data.</text>
</comment>
<proteinExistence type="predicted"/>
<sequence length="266" mass="27570">MSSLPPPPGPAARPGGTRRWLVVGAVAVVLVLVVGVVAALSFGRGGDDTADPRPSDPTSAGSEDATDESSGPTDEPETEEPRDELVLADLYGAESYGPICEGTAVITDAQPYPEDPQQLSDLVLEVAWGVPQTDPPIDATWVHGAPPTEVTPPTGLAGLNAFVCVVPVDGTVELRESCVDGTRVDGTRGSWDVYSSDYEIFTVDPTTGEVVREAERFSSLDLPNYGEGCENGPAGILGEPPAVATDVTLPDTSAVLGPYVEELVAS</sequence>
<accession>A0ABU3PUZ6</accession>
<keyword evidence="2" id="KW-0812">Transmembrane</keyword>
<name>A0ABU3PUZ6_9ACTN</name>
<evidence type="ECO:0000313" key="4">
    <source>
        <dbReference type="Proteomes" id="UP001268542"/>
    </source>
</evidence>
<keyword evidence="4" id="KW-1185">Reference proteome</keyword>
<feature type="region of interest" description="Disordered" evidence="1">
    <location>
        <begin position="43"/>
        <end position="82"/>
    </location>
</feature>
<dbReference type="EMBL" id="JAVYII010000003">
    <property type="protein sequence ID" value="MDT9593045.1"/>
    <property type="molecule type" value="Genomic_DNA"/>
</dbReference>
<evidence type="ECO:0000256" key="2">
    <source>
        <dbReference type="SAM" id="Phobius"/>
    </source>
</evidence>
<evidence type="ECO:0000313" key="3">
    <source>
        <dbReference type="EMBL" id="MDT9593045.1"/>
    </source>
</evidence>
<protein>
    <submittedName>
        <fullName evidence="3">Uncharacterized protein</fullName>
    </submittedName>
</protein>
<keyword evidence="2" id="KW-0472">Membrane</keyword>
<gene>
    <name evidence="3" type="ORF">RDV89_08200</name>
</gene>
<organism evidence="3 4">
    <name type="scientific">Nocardioides imazamoxiresistens</name>
    <dbReference type="NCBI Taxonomy" id="3231893"/>
    <lineage>
        <taxon>Bacteria</taxon>
        <taxon>Bacillati</taxon>
        <taxon>Actinomycetota</taxon>
        <taxon>Actinomycetes</taxon>
        <taxon>Propionibacteriales</taxon>
        <taxon>Nocardioidaceae</taxon>
        <taxon>Nocardioides</taxon>
    </lineage>
</organism>
<keyword evidence="2" id="KW-1133">Transmembrane helix</keyword>
<feature type="compositionally biased region" description="Basic and acidic residues" evidence="1">
    <location>
        <begin position="45"/>
        <end position="54"/>
    </location>
</feature>
<reference evidence="3 4" key="1">
    <citation type="submission" date="2023-08" db="EMBL/GenBank/DDBJ databases">
        <title>Nocardioides seae sp. nov., a bacterium isolated from a soil.</title>
        <authorList>
            <person name="Wang X."/>
        </authorList>
    </citation>
    <scope>NUCLEOTIDE SEQUENCE [LARGE SCALE GENOMIC DNA]</scope>
    <source>
        <strain evidence="3 4">YZH12</strain>
    </source>
</reference>
<dbReference type="RefSeq" id="WP_315732472.1">
    <property type="nucleotide sequence ID" value="NZ_JAVYII010000003.1"/>
</dbReference>
<evidence type="ECO:0000256" key="1">
    <source>
        <dbReference type="SAM" id="MobiDB-lite"/>
    </source>
</evidence>
<dbReference type="Proteomes" id="UP001268542">
    <property type="component" value="Unassembled WGS sequence"/>
</dbReference>
<feature type="transmembrane region" description="Helical" evidence="2">
    <location>
        <begin position="20"/>
        <end position="43"/>
    </location>
</feature>